<dbReference type="RefSeq" id="XP_062736000.1">
    <property type="nucleotide sequence ID" value="XM_062875454.1"/>
</dbReference>
<dbReference type="EMBL" id="JAFFGZ010000002">
    <property type="protein sequence ID" value="KAK4647024.1"/>
    <property type="molecule type" value="Genomic_DNA"/>
</dbReference>
<protein>
    <submittedName>
        <fullName evidence="1">Uncharacterized protein</fullName>
    </submittedName>
</protein>
<name>A0ABR0FV77_9PEZI</name>
<keyword evidence="2" id="KW-1185">Reference proteome</keyword>
<gene>
    <name evidence="1" type="ORF">QC761_121895</name>
</gene>
<reference evidence="1 2" key="1">
    <citation type="journal article" date="2023" name="bioRxiv">
        <title>High-quality genome assemblies of four members of thePodospora anserinaspecies complex.</title>
        <authorList>
            <person name="Ament-Velasquez S.L."/>
            <person name="Vogan A.A."/>
            <person name="Wallerman O."/>
            <person name="Hartmann F."/>
            <person name="Gautier V."/>
            <person name="Silar P."/>
            <person name="Giraud T."/>
            <person name="Johannesson H."/>
        </authorList>
    </citation>
    <scope>NUCLEOTIDE SEQUENCE [LARGE SCALE GENOMIC DNA]</scope>
    <source>
        <strain evidence="1 2">CBS 112042</strain>
    </source>
</reference>
<accession>A0ABR0FV77</accession>
<proteinExistence type="predicted"/>
<organism evidence="1 2">
    <name type="scientific">Podospora bellae-mahoneyi</name>
    <dbReference type="NCBI Taxonomy" id="2093777"/>
    <lineage>
        <taxon>Eukaryota</taxon>
        <taxon>Fungi</taxon>
        <taxon>Dikarya</taxon>
        <taxon>Ascomycota</taxon>
        <taxon>Pezizomycotina</taxon>
        <taxon>Sordariomycetes</taxon>
        <taxon>Sordariomycetidae</taxon>
        <taxon>Sordariales</taxon>
        <taxon>Podosporaceae</taxon>
        <taxon>Podospora</taxon>
    </lineage>
</organism>
<dbReference type="Proteomes" id="UP001322138">
    <property type="component" value="Unassembled WGS sequence"/>
</dbReference>
<comment type="caution">
    <text evidence="1">The sequence shown here is derived from an EMBL/GenBank/DDBJ whole genome shotgun (WGS) entry which is preliminary data.</text>
</comment>
<sequence>MIIAGPPCYISPSPVRLEPQLALLGSTHFRFISNQDLVDLRVCQPTNTTVHQTLARPEPLYLPDTNHTRSMSDKLCDHNLKHGCSAVVASSASLCDACEKGAC</sequence>
<evidence type="ECO:0000313" key="1">
    <source>
        <dbReference type="EMBL" id="KAK4647024.1"/>
    </source>
</evidence>
<evidence type="ECO:0000313" key="2">
    <source>
        <dbReference type="Proteomes" id="UP001322138"/>
    </source>
</evidence>
<dbReference type="GeneID" id="87894936"/>